<proteinExistence type="inferred from homology"/>
<feature type="repeat" description="Filamin" evidence="3">
    <location>
        <begin position="313"/>
        <end position="391"/>
    </location>
</feature>
<dbReference type="PROSITE" id="PS50194">
    <property type="entry name" value="FILAMIN_REPEAT"/>
    <property type="match status" value="5"/>
</dbReference>
<evidence type="ECO:0000256" key="1">
    <source>
        <dbReference type="ARBA" id="ARBA00009238"/>
    </source>
</evidence>
<name>A0A6H5G066_9HEMI</name>
<gene>
    <name evidence="4" type="ORF">NTEN_LOCUS1769</name>
</gene>
<evidence type="ECO:0008006" key="6">
    <source>
        <dbReference type="Google" id="ProtNLM"/>
    </source>
</evidence>
<dbReference type="InterPro" id="IPR013783">
    <property type="entry name" value="Ig-like_fold"/>
</dbReference>
<protein>
    <recommendedName>
        <fullName evidence="6">Filamin</fullName>
    </recommendedName>
</protein>
<dbReference type="InterPro" id="IPR044801">
    <property type="entry name" value="Filamin"/>
</dbReference>
<dbReference type="GO" id="GO:0030036">
    <property type="term" value="P:actin cytoskeleton organization"/>
    <property type="evidence" value="ECO:0007669"/>
    <property type="project" value="InterPro"/>
</dbReference>
<dbReference type="GO" id="GO:0051015">
    <property type="term" value="F:actin filament binding"/>
    <property type="evidence" value="ECO:0007669"/>
    <property type="project" value="InterPro"/>
</dbReference>
<feature type="repeat" description="Filamin" evidence="3">
    <location>
        <begin position="242"/>
        <end position="312"/>
    </location>
</feature>
<organism evidence="4 5">
    <name type="scientific">Nesidiocoris tenuis</name>
    <dbReference type="NCBI Taxonomy" id="355587"/>
    <lineage>
        <taxon>Eukaryota</taxon>
        <taxon>Metazoa</taxon>
        <taxon>Ecdysozoa</taxon>
        <taxon>Arthropoda</taxon>
        <taxon>Hexapoda</taxon>
        <taxon>Insecta</taxon>
        <taxon>Pterygota</taxon>
        <taxon>Neoptera</taxon>
        <taxon>Paraneoptera</taxon>
        <taxon>Hemiptera</taxon>
        <taxon>Heteroptera</taxon>
        <taxon>Panheteroptera</taxon>
        <taxon>Cimicomorpha</taxon>
        <taxon>Miridae</taxon>
        <taxon>Dicyphina</taxon>
        <taxon>Nesidiocoris</taxon>
    </lineage>
</organism>
<dbReference type="OrthoDB" id="18740at2759"/>
<dbReference type="PANTHER" id="PTHR38537">
    <property type="entry name" value="JITTERBUG, ISOFORM N"/>
    <property type="match status" value="1"/>
</dbReference>
<dbReference type="InterPro" id="IPR001298">
    <property type="entry name" value="Filamin/ABP280_rpt"/>
</dbReference>
<dbReference type="InterPro" id="IPR017868">
    <property type="entry name" value="Filamin/ABP280_repeat-like"/>
</dbReference>
<dbReference type="PANTHER" id="PTHR38537:SF13">
    <property type="entry name" value="JITTERBUG, ISOFORM N"/>
    <property type="match status" value="1"/>
</dbReference>
<evidence type="ECO:0000313" key="4">
    <source>
        <dbReference type="EMBL" id="CAA9994959.1"/>
    </source>
</evidence>
<dbReference type="Pfam" id="PF00630">
    <property type="entry name" value="Filamin"/>
    <property type="match status" value="5"/>
</dbReference>
<accession>A0A6H5G066</accession>
<comment type="similarity">
    <text evidence="1">Belongs to the filamin family.</text>
</comment>
<dbReference type="EMBL" id="CADCXU010002855">
    <property type="protein sequence ID" value="CAA9994959.1"/>
    <property type="molecule type" value="Genomic_DNA"/>
</dbReference>
<evidence type="ECO:0000256" key="2">
    <source>
        <dbReference type="ARBA" id="ARBA00022737"/>
    </source>
</evidence>
<feature type="repeat" description="Filamin" evidence="3">
    <location>
        <begin position="7"/>
        <end position="102"/>
    </location>
</feature>
<sequence length="599" mass="63588">SPWTVLVMSGGPGPKMAALGEAVKLVPVDMTCSFKISAVGFSAEDISATVLSPSKRILQSSVIGEGNGLFRIEFIPTDVGSHVVEVSVAGDKLPGGPLVAKVYNSALIRVTDVASGVVGQPCQFRVDASQAGEGQLEISINEGEVPNHVTVVGGGRCLVNFTPEQNKPHLIDIKFNGETVPGPHHELPVQVTGNVMSGFTGEFTPRSVGPHQISVLYNGQPVQGTPFTAKAYDASKVYVGPLPHGHVGSPFQFTVDASQSGEGNLEITISARGINIPTQVQPQGNARFLVSFVPLEPTQHIISIHFNQESVPVETSQAGPGNLEVTVNGGRVGTTAHTQGPHTYAISFTPRQAIVHTVDLKFNGNNVPGDHSIEVKLNNGHIEGSPFLLKAYDATKVKVTDINSGPVGKPVYFSSSPLRCEVVDPSSNKTTATARGEGLNSVILGTVAYFEVNPHTSEPTTVDAVVTGPNGKRVLCHVEKLESGLYRCHYQPTEVGPHSVIVTQKSHPITKQPFTVQVFNPAAVRVHDMSEVEVGNMATFKSTLVCSCSILSTDVPISLEIALKVVPGVPCRLMESFIGHFCSPFDLTESIEVQSRNNC</sequence>
<reference evidence="4 5" key="1">
    <citation type="submission" date="2020-02" db="EMBL/GenBank/DDBJ databases">
        <authorList>
            <person name="Ferguson B K."/>
        </authorList>
    </citation>
    <scope>NUCLEOTIDE SEQUENCE [LARGE SCALE GENOMIC DNA]</scope>
</reference>
<dbReference type="AlphaFoldDB" id="A0A6H5G066"/>
<evidence type="ECO:0000313" key="5">
    <source>
        <dbReference type="Proteomes" id="UP000479000"/>
    </source>
</evidence>
<dbReference type="SUPFAM" id="SSF81296">
    <property type="entry name" value="E set domains"/>
    <property type="match status" value="7"/>
</dbReference>
<evidence type="ECO:0000256" key="3">
    <source>
        <dbReference type="PROSITE-ProRule" id="PRU00087"/>
    </source>
</evidence>
<dbReference type="Proteomes" id="UP000479000">
    <property type="component" value="Unassembled WGS sequence"/>
</dbReference>
<feature type="non-terminal residue" evidence="4">
    <location>
        <position position="1"/>
    </location>
</feature>
<keyword evidence="2" id="KW-0677">Repeat</keyword>
<dbReference type="InterPro" id="IPR014756">
    <property type="entry name" value="Ig_E-set"/>
</dbReference>
<feature type="repeat" description="Filamin" evidence="3">
    <location>
        <begin position="100"/>
        <end position="231"/>
    </location>
</feature>
<dbReference type="SMART" id="SM00557">
    <property type="entry name" value="IG_FLMN"/>
    <property type="match status" value="5"/>
</dbReference>
<feature type="repeat" description="Filamin" evidence="3">
    <location>
        <begin position="424"/>
        <end position="518"/>
    </location>
</feature>
<dbReference type="Gene3D" id="2.60.40.10">
    <property type="entry name" value="Immunoglobulins"/>
    <property type="match status" value="7"/>
</dbReference>
<keyword evidence="5" id="KW-1185">Reference proteome</keyword>